<proteinExistence type="predicted"/>
<evidence type="ECO:0000256" key="10">
    <source>
        <dbReference type="ARBA" id="ARBA00022778"/>
    </source>
</evidence>
<dbReference type="SUPFAM" id="SSF52540">
    <property type="entry name" value="P-loop containing nucleoside triphosphate hydrolases"/>
    <property type="match status" value="1"/>
</dbReference>
<dbReference type="InterPro" id="IPR005919">
    <property type="entry name" value="Pmev_kin_anim"/>
</dbReference>
<dbReference type="OrthoDB" id="2401875at2759"/>
<evidence type="ECO:0000256" key="13">
    <source>
        <dbReference type="ARBA" id="ARBA00023011"/>
    </source>
</evidence>
<accession>A0A2A2LXL9</accession>
<evidence type="ECO:0000313" key="19">
    <source>
        <dbReference type="EMBL" id="PAV90725.1"/>
    </source>
</evidence>
<keyword evidence="14" id="KW-0443">Lipid metabolism</keyword>
<evidence type="ECO:0000313" key="20">
    <source>
        <dbReference type="Proteomes" id="UP000218231"/>
    </source>
</evidence>
<keyword evidence="6" id="KW-0153">Cholesterol metabolism</keyword>
<keyword evidence="5" id="KW-0444">Lipid biosynthesis</keyword>
<evidence type="ECO:0000256" key="15">
    <source>
        <dbReference type="ARBA" id="ARBA00023166"/>
    </source>
</evidence>
<comment type="subcellular location">
    <subcellularLocation>
        <location evidence="1">Cytoplasm</location>
        <location evidence="1">Cytosol</location>
    </subcellularLocation>
</comment>
<comment type="pathway">
    <text evidence="2">Isoprenoid biosynthesis; isopentenyl diphosphate biosynthesis via mevalonate pathway; isopentenyl diphosphate from (R)-mevalonate: step 2/3.</text>
</comment>
<dbReference type="GO" id="GO:0004631">
    <property type="term" value="F:phosphomevalonate kinase activity"/>
    <property type="evidence" value="ECO:0007669"/>
    <property type="project" value="UniProtKB-EC"/>
</dbReference>
<dbReference type="PANTHER" id="PTHR13101:SF1">
    <property type="entry name" value="PHOSPHOMEVALONATE KINASE"/>
    <property type="match status" value="1"/>
</dbReference>
<dbReference type="GO" id="GO:0005829">
    <property type="term" value="C:cytosol"/>
    <property type="evidence" value="ECO:0007669"/>
    <property type="project" value="UniProtKB-SubCell"/>
</dbReference>
<dbReference type="Gene3D" id="3.40.50.300">
    <property type="entry name" value="P-loop containing nucleotide triphosphate hydrolases"/>
    <property type="match status" value="1"/>
</dbReference>
<keyword evidence="11 18" id="KW-0067">ATP-binding</keyword>
<gene>
    <name evidence="19" type="ORF">WR25_12655</name>
</gene>
<dbReference type="PIRSF" id="PIRSF036639">
    <property type="entry name" value="PMK_anim"/>
    <property type="match status" value="1"/>
</dbReference>
<keyword evidence="12" id="KW-0752">Steroid biosynthesis</keyword>
<evidence type="ECO:0000256" key="8">
    <source>
        <dbReference type="ARBA" id="ARBA00022741"/>
    </source>
</evidence>
<dbReference type="PANTHER" id="PTHR13101">
    <property type="entry name" value="PHOSPHOMEVALONATE KINASE"/>
    <property type="match status" value="1"/>
</dbReference>
<keyword evidence="13" id="KW-0756">Sterol biosynthesis</keyword>
<keyword evidence="10" id="KW-0152">Cholesterol biosynthesis</keyword>
<keyword evidence="16" id="KW-0753">Steroid metabolism</keyword>
<evidence type="ECO:0000256" key="5">
    <source>
        <dbReference type="ARBA" id="ARBA00022516"/>
    </source>
</evidence>
<evidence type="ECO:0000256" key="14">
    <source>
        <dbReference type="ARBA" id="ARBA00023098"/>
    </source>
</evidence>
<reference evidence="19 20" key="1">
    <citation type="journal article" date="2017" name="Curr. Biol.">
        <title>Genome architecture and evolution of a unichromosomal asexual nematode.</title>
        <authorList>
            <person name="Fradin H."/>
            <person name="Zegar C."/>
            <person name="Gutwein M."/>
            <person name="Lucas J."/>
            <person name="Kovtun M."/>
            <person name="Corcoran D."/>
            <person name="Baugh L.R."/>
            <person name="Kiontke K."/>
            <person name="Gunsalus K."/>
            <person name="Fitch D.H."/>
            <person name="Piano F."/>
        </authorList>
    </citation>
    <scope>NUCLEOTIDE SEQUENCE [LARGE SCALE GENOMIC DNA]</scope>
    <source>
        <strain evidence="19">PF1309</strain>
    </source>
</reference>
<evidence type="ECO:0000256" key="6">
    <source>
        <dbReference type="ARBA" id="ARBA00022548"/>
    </source>
</evidence>
<dbReference type="STRING" id="2018661.A0A2A2LXL9"/>
<evidence type="ECO:0000256" key="12">
    <source>
        <dbReference type="ARBA" id="ARBA00022955"/>
    </source>
</evidence>
<evidence type="ECO:0000256" key="18">
    <source>
        <dbReference type="PIRSR" id="PIRSR036639-1"/>
    </source>
</evidence>
<feature type="binding site" evidence="18">
    <location>
        <begin position="11"/>
        <end position="17"/>
    </location>
    <ligand>
        <name>ATP</name>
        <dbReference type="ChEBI" id="CHEBI:30616"/>
    </ligand>
</feature>
<dbReference type="GO" id="GO:0019287">
    <property type="term" value="P:isopentenyl diphosphate biosynthetic process, mevalonate pathway"/>
    <property type="evidence" value="ECO:0007669"/>
    <property type="project" value="UniProtKB-UniPathway"/>
</dbReference>
<dbReference type="GO" id="GO:0006695">
    <property type="term" value="P:cholesterol biosynthetic process"/>
    <property type="evidence" value="ECO:0007669"/>
    <property type="project" value="UniProtKB-KW"/>
</dbReference>
<evidence type="ECO:0000256" key="9">
    <source>
        <dbReference type="ARBA" id="ARBA00022777"/>
    </source>
</evidence>
<name>A0A2A2LXL9_9BILA</name>
<dbReference type="GO" id="GO:0005524">
    <property type="term" value="F:ATP binding"/>
    <property type="evidence" value="ECO:0007669"/>
    <property type="project" value="UniProtKB-KW"/>
</dbReference>
<feature type="binding site" evidence="18">
    <location>
        <position position="163"/>
    </location>
    <ligand>
        <name>substrate</name>
    </ligand>
</feature>
<protein>
    <recommendedName>
        <fullName evidence="17">Phosphomevalonate kinase</fullName>
        <ecNumber evidence="3">2.7.4.2</ecNumber>
    </recommendedName>
</protein>
<dbReference type="AlphaFoldDB" id="A0A2A2LXL9"/>
<evidence type="ECO:0000256" key="2">
    <source>
        <dbReference type="ARBA" id="ARBA00005017"/>
    </source>
</evidence>
<dbReference type="InterPro" id="IPR027417">
    <property type="entry name" value="P-loop_NTPase"/>
</dbReference>
<evidence type="ECO:0000256" key="3">
    <source>
        <dbReference type="ARBA" id="ARBA00012958"/>
    </source>
</evidence>
<keyword evidence="4" id="KW-0963">Cytoplasm</keyword>
<evidence type="ECO:0000256" key="4">
    <source>
        <dbReference type="ARBA" id="ARBA00022490"/>
    </source>
</evidence>
<comment type="caution">
    <text evidence="19">The sequence shown here is derived from an EMBL/GenBank/DDBJ whole genome shotgun (WGS) entry which is preliminary data.</text>
</comment>
<evidence type="ECO:0000256" key="1">
    <source>
        <dbReference type="ARBA" id="ARBA00004514"/>
    </source>
</evidence>
<feature type="binding site" evidence="18">
    <location>
        <position position="135"/>
    </location>
    <ligand>
        <name>ATP</name>
        <dbReference type="ChEBI" id="CHEBI:30616"/>
    </ligand>
</feature>
<keyword evidence="20" id="KW-1185">Reference proteome</keyword>
<evidence type="ECO:0000256" key="17">
    <source>
        <dbReference type="ARBA" id="ARBA00034549"/>
    </source>
</evidence>
<feature type="binding site" evidence="18">
    <location>
        <position position="173"/>
    </location>
    <ligand>
        <name>ATP</name>
        <dbReference type="ChEBI" id="CHEBI:30616"/>
    </ligand>
</feature>
<keyword evidence="15" id="KW-1207">Sterol metabolism</keyword>
<sequence length="187" mass="21551">MVKLTVAISGKRKSGKDFVAKRLAEKLRQVATVHLAGVSHSLKQEYAQIHDLNYDELLTDGPEKERHRKDMIEWGEQKRKQDAGYFCRKAVSADPNCDTCIITDCRRTTDMEFFKNYCKTLAVRIDADLEVRKSRGYSFFYGIDDAESECGLDDYKHDFVLQNNGDDAFLEKQMDEIFDICKTLLSN</sequence>
<organism evidence="19 20">
    <name type="scientific">Diploscapter pachys</name>
    <dbReference type="NCBI Taxonomy" id="2018661"/>
    <lineage>
        <taxon>Eukaryota</taxon>
        <taxon>Metazoa</taxon>
        <taxon>Ecdysozoa</taxon>
        <taxon>Nematoda</taxon>
        <taxon>Chromadorea</taxon>
        <taxon>Rhabditida</taxon>
        <taxon>Rhabditina</taxon>
        <taxon>Rhabditomorpha</taxon>
        <taxon>Rhabditoidea</taxon>
        <taxon>Rhabditidae</taxon>
        <taxon>Diploscapter</taxon>
    </lineage>
</organism>
<dbReference type="EMBL" id="LIAE01006361">
    <property type="protein sequence ID" value="PAV90725.1"/>
    <property type="molecule type" value="Genomic_DNA"/>
</dbReference>
<dbReference type="Proteomes" id="UP000218231">
    <property type="component" value="Unassembled WGS sequence"/>
</dbReference>
<dbReference type="EC" id="2.7.4.2" evidence="3"/>
<dbReference type="UniPathway" id="UPA00057">
    <property type="reaction ID" value="UER00099"/>
</dbReference>
<keyword evidence="8 18" id="KW-0547">Nucleotide-binding</keyword>
<evidence type="ECO:0000256" key="7">
    <source>
        <dbReference type="ARBA" id="ARBA00022679"/>
    </source>
</evidence>
<keyword evidence="7" id="KW-0808">Transferase</keyword>
<keyword evidence="9" id="KW-0418">Kinase</keyword>
<dbReference type="Pfam" id="PF04275">
    <property type="entry name" value="P-mevalo_kinase"/>
    <property type="match status" value="1"/>
</dbReference>
<evidence type="ECO:0000256" key="11">
    <source>
        <dbReference type="ARBA" id="ARBA00022840"/>
    </source>
</evidence>
<evidence type="ECO:0000256" key="16">
    <source>
        <dbReference type="ARBA" id="ARBA00023221"/>
    </source>
</evidence>